<evidence type="ECO:0000256" key="1">
    <source>
        <dbReference type="ARBA" id="ARBA00004196"/>
    </source>
</evidence>
<organism evidence="4 5">
    <name type="scientific">Lacunisphaera limnophila</name>
    <dbReference type="NCBI Taxonomy" id="1838286"/>
    <lineage>
        <taxon>Bacteria</taxon>
        <taxon>Pseudomonadati</taxon>
        <taxon>Verrucomicrobiota</taxon>
        <taxon>Opitutia</taxon>
        <taxon>Opitutales</taxon>
        <taxon>Opitutaceae</taxon>
        <taxon>Lacunisphaera</taxon>
    </lineage>
</organism>
<dbReference type="Gene3D" id="1.10.287.470">
    <property type="entry name" value="Helix hairpin bin"/>
    <property type="match status" value="1"/>
</dbReference>
<dbReference type="PANTHER" id="PTHR32347:SF23">
    <property type="entry name" value="BLL5650 PROTEIN"/>
    <property type="match status" value="1"/>
</dbReference>
<dbReference type="InterPro" id="IPR050465">
    <property type="entry name" value="UPF0194_transport"/>
</dbReference>
<evidence type="ECO:0000313" key="5">
    <source>
        <dbReference type="Proteomes" id="UP000095228"/>
    </source>
</evidence>
<feature type="signal peptide" evidence="3">
    <location>
        <begin position="1"/>
        <end position="20"/>
    </location>
</feature>
<dbReference type="Gene3D" id="2.40.30.170">
    <property type="match status" value="1"/>
</dbReference>
<proteinExistence type="predicted"/>
<dbReference type="OrthoDB" id="9778236at2"/>
<evidence type="ECO:0000256" key="3">
    <source>
        <dbReference type="SAM" id="SignalP"/>
    </source>
</evidence>
<name>A0A1D8AUA5_9BACT</name>
<dbReference type="KEGG" id="obg:Verru16b_01512"/>
<dbReference type="Gene3D" id="2.40.50.100">
    <property type="match status" value="1"/>
</dbReference>
<dbReference type="AlphaFoldDB" id="A0A1D8AUA5"/>
<comment type="subcellular location">
    <subcellularLocation>
        <location evidence="1">Cell envelope</location>
    </subcellularLocation>
</comment>
<keyword evidence="5" id="KW-1185">Reference proteome</keyword>
<evidence type="ECO:0000256" key="2">
    <source>
        <dbReference type="ARBA" id="ARBA00023054"/>
    </source>
</evidence>
<dbReference type="PANTHER" id="PTHR32347">
    <property type="entry name" value="EFFLUX SYSTEM COMPONENT YKNX-RELATED"/>
    <property type="match status" value="1"/>
</dbReference>
<keyword evidence="2" id="KW-0175">Coiled coil</keyword>
<reference evidence="4 5" key="1">
    <citation type="submission" date="2016-06" db="EMBL/GenBank/DDBJ databases">
        <title>Three novel species with peptidoglycan cell walls form the new genus Lacunisphaera gen. nov. in the family Opitutaceae of the verrucomicrobial subdivision 4.</title>
        <authorList>
            <person name="Rast P."/>
            <person name="Gloeckner I."/>
            <person name="Jogler M."/>
            <person name="Boedeker C."/>
            <person name="Jeske O."/>
            <person name="Wiegand S."/>
            <person name="Reinhardt R."/>
            <person name="Schumann P."/>
            <person name="Rohde M."/>
            <person name="Spring S."/>
            <person name="Gloeckner F.O."/>
            <person name="Jogler C."/>
        </authorList>
    </citation>
    <scope>NUCLEOTIDE SEQUENCE [LARGE SCALE GENOMIC DNA]</scope>
    <source>
        <strain evidence="4 5">IG16b</strain>
    </source>
</reference>
<dbReference type="PROSITE" id="PS51257">
    <property type="entry name" value="PROKAR_LIPOPROTEIN"/>
    <property type="match status" value="1"/>
</dbReference>
<keyword evidence="3" id="KW-0732">Signal</keyword>
<feature type="chain" id="PRO_5009105198" evidence="3">
    <location>
        <begin position="21"/>
        <end position="320"/>
    </location>
</feature>
<dbReference type="EMBL" id="CP016094">
    <property type="protein sequence ID" value="AOS44450.1"/>
    <property type="molecule type" value="Genomic_DNA"/>
</dbReference>
<dbReference type="Proteomes" id="UP000095228">
    <property type="component" value="Chromosome"/>
</dbReference>
<dbReference type="RefSeq" id="WP_069961697.1">
    <property type="nucleotide sequence ID" value="NZ_CP016094.1"/>
</dbReference>
<dbReference type="GO" id="GO:0030313">
    <property type="term" value="C:cell envelope"/>
    <property type="evidence" value="ECO:0007669"/>
    <property type="project" value="UniProtKB-SubCell"/>
</dbReference>
<protein>
    <submittedName>
        <fullName evidence="4">Putative efflux pump membrane fusion protein</fullName>
    </submittedName>
</protein>
<evidence type="ECO:0000313" key="4">
    <source>
        <dbReference type="EMBL" id="AOS44450.1"/>
    </source>
</evidence>
<gene>
    <name evidence="4" type="ORF">Verru16b_01512</name>
</gene>
<dbReference type="SUPFAM" id="SSF111369">
    <property type="entry name" value="HlyD-like secretion proteins"/>
    <property type="match status" value="1"/>
</dbReference>
<sequence length="320" mass="34112">MKSFFPANALSLLLAALALAGCQPHRTAAYQGYLEGEFVAIAAPLAGRLEQLAAPKGTRVTAGTELFRLEQGAELAALREAAERLRSAQARLTDLRKGQRPSELAALEARLTQVRTAAELSGLELARATKLRETAVLSDDDYDRVRLNHVTNTTLITEIAAQLVTAQLGARPDVVAAAEAEAAAAQAALDRAGWAVAQKSQSAPRAGLIADTLYRAGEFVAAGAPVVLLLPPENLKVRFFVPEAEFVAIKAGATVLVTLSGRPTPLEARVSYLSPQPEYTPPVLYNRENRSKLVFLVEATLADEVARDLHPGQPVDVTLP</sequence>
<accession>A0A1D8AUA5</accession>
<dbReference type="STRING" id="1838286.Verru16b_01512"/>